<dbReference type="PANTHER" id="PTHR43434:SF19">
    <property type="entry name" value="PHOSPHONOACETALDEHYDE HYDROLASE"/>
    <property type="match status" value="1"/>
</dbReference>
<dbReference type="OrthoDB" id="5504491at2"/>
<comment type="function">
    <text evidence="7 9">Involved in phosphonate degradation.</text>
</comment>
<dbReference type="GO" id="GO:0019700">
    <property type="term" value="P:organic phosphonate catabolic process"/>
    <property type="evidence" value="ECO:0007669"/>
    <property type="project" value="InterPro"/>
</dbReference>
<protein>
    <recommendedName>
        <fullName evidence="8 9">Phosphonoacetaldehyde hydrolase</fullName>
        <shortName evidence="9">Phosphonatase</shortName>
        <ecNumber evidence="8 9">3.11.1.1</ecNumber>
    </recommendedName>
    <alternativeName>
        <fullName evidence="9">Phosphonoacetaldehyde phosphonohydrolase</fullName>
    </alternativeName>
</protein>
<reference evidence="10 11" key="1">
    <citation type="submission" date="2018-11" db="EMBL/GenBank/DDBJ databases">
        <title>Genomic Encyclopedia of Type Strains, Phase IV (KMG-IV): sequencing the most valuable type-strain genomes for metagenomic binning, comparative biology and taxonomic classification.</title>
        <authorList>
            <person name="Goeker M."/>
        </authorList>
    </citation>
    <scope>NUCLEOTIDE SEQUENCE [LARGE SCALE GENOMIC DNA]</scope>
    <source>
        <strain evidence="10 11">DSM 100316</strain>
    </source>
</reference>
<feature type="binding site" evidence="9">
    <location>
        <position position="12"/>
    </location>
    <ligand>
        <name>Mg(2+)</name>
        <dbReference type="ChEBI" id="CHEBI:18420"/>
    </ligand>
</feature>
<dbReference type="RefSeq" id="WP_123711335.1">
    <property type="nucleotide sequence ID" value="NZ_RKHR01000003.1"/>
</dbReference>
<dbReference type="InterPro" id="IPR006439">
    <property type="entry name" value="HAD-SF_hydro_IA"/>
</dbReference>
<comment type="cofactor">
    <cofactor evidence="9">
        <name>Mg(2+)</name>
        <dbReference type="ChEBI" id="CHEBI:18420"/>
    </cofactor>
    <text evidence="9">Binds 1 Mg(2+) ion per subunit.</text>
</comment>
<dbReference type="InterPro" id="IPR023198">
    <property type="entry name" value="PGP-like_dom2"/>
</dbReference>
<feature type="active site" description="Nucleophile" evidence="9">
    <location>
        <position position="12"/>
    </location>
</feature>
<dbReference type="PANTHER" id="PTHR43434">
    <property type="entry name" value="PHOSPHOGLYCOLATE PHOSPHATASE"/>
    <property type="match status" value="1"/>
</dbReference>
<dbReference type="GO" id="GO:0000287">
    <property type="term" value="F:magnesium ion binding"/>
    <property type="evidence" value="ECO:0007669"/>
    <property type="project" value="UniProtKB-UniRule"/>
</dbReference>
<keyword evidence="2 9" id="KW-0479">Metal-binding</keyword>
<dbReference type="AlphaFoldDB" id="A0A3N2E1A7"/>
<dbReference type="FunFam" id="1.10.150.240:FF:000006">
    <property type="entry name" value="Phosphonoacetaldehyde hydrolase"/>
    <property type="match status" value="1"/>
</dbReference>
<organism evidence="10 11">
    <name type="scientific">Sinobacterium caligoides</name>
    <dbReference type="NCBI Taxonomy" id="933926"/>
    <lineage>
        <taxon>Bacteria</taxon>
        <taxon>Pseudomonadati</taxon>
        <taxon>Pseudomonadota</taxon>
        <taxon>Gammaproteobacteria</taxon>
        <taxon>Cellvibrionales</taxon>
        <taxon>Spongiibacteraceae</taxon>
        <taxon>Sinobacterium</taxon>
    </lineage>
</organism>
<sequence length="271" mass="29387">MKTNKIELLVLDWAGTVLDFGSFAPTTIFVEAFKTEYDFDISLAEARVPMGLSKIDHIRSVGQLPEVKQRWIERFGQAMNEEQAQAIYQTFMPLQIAKVADHAELIPGTLETIKWARDNGIKIGSCSGYPQVVMDKLIPVAAANGYQPDCIVASDNLAAGARPGPFMALENVIKLGVSNVSHCVKIDDSAPGISEGLNAGMWTVGLTLSGNEAGLTRQQFEQASSEELAAARELAKGKLEQAGSHYLIDTIADLPSVLEDIDRRLSNGEKP</sequence>
<gene>
    <name evidence="9" type="primary">phnX</name>
    <name evidence="10" type="ORF">EDC56_0959</name>
</gene>
<dbReference type="Gene3D" id="3.40.50.1000">
    <property type="entry name" value="HAD superfamily/HAD-like"/>
    <property type="match status" value="1"/>
</dbReference>
<dbReference type="HAMAP" id="MF_01375">
    <property type="entry name" value="PhnX"/>
    <property type="match status" value="1"/>
</dbReference>
<feature type="active site" description="Schiff-base intermediate with substrate" evidence="9">
    <location>
        <position position="54"/>
    </location>
</feature>
<dbReference type="SFLD" id="SFLDF00038">
    <property type="entry name" value="phosphonoacetaldehyde_hydrolas"/>
    <property type="match status" value="1"/>
</dbReference>
<dbReference type="GO" id="GO:0050194">
    <property type="term" value="F:phosphonoacetaldehyde hydrolase activity"/>
    <property type="evidence" value="ECO:0007669"/>
    <property type="project" value="UniProtKB-UniRule"/>
</dbReference>
<dbReference type="SFLD" id="SFLDS00003">
    <property type="entry name" value="Haloacid_Dehalogenase"/>
    <property type="match status" value="1"/>
</dbReference>
<dbReference type="NCBIfam" id="TIGR01422">
    <property type="entry name" value="phosphonatase"/>
    <property type="match status" value="1"/>
</dbReference>
<dbReference type="EC" id="3.11.1.1" evidence="8 9"/>
<dbReference type="InterPro" id="IPR036412">
    <property type="entry name" value="HAD-like_sf"/>
</dbReference>
<dbReference type="InterPro" id="IPR050155">
    <property type="entry name" value="HAD-like_hydrolase_sf"/>
</dbReference>
<comment type="caution">
    <text evidence="10">The sequence shown here is derived from an EMBL/GenBank/DDBJ whole genome shotgun (WGS) entry which is preliminary data.</text>
</comment>
<accession>A0A3N2E1A7</accession>
<evidence type="ECO:0000256" key="2">
    <source>
        <dbReference type="ARBA" id="ARBA00022723"/>
    </source>
</evidence>
<evidence type="ECO:0000256" key="9">
    <source>
        <dbReference type="HAMAP-Rule" id="MF_01375"/>
    </source>
</evidence>
<dbReference type="SUPFAM" id="SSF56784">
    <property type="entry name" value="HAD-like"/>
    <property type="match status" value="1"/>
</dbReference>
<evidence type="ECO:0000313" key="11">
    <source>
        <dbReference type="Proteomes" id="UP000275394"/>
    </source>
</evidence>
<keyword evidence="3 9" id="KW-0378">Hydrolase</keyword>
<comment type="subunit">
    <text evidence="1 9">Homodimer.</text>
</comment>
<evidence type="ECO:0000256" key="3">
    <source>
        <dbReference type="ARBA" id="ARBA00022801"/>
    </source>
</evidence>
<dbReference type="InterPro" id="IPR006323">
    <property type="entry name" value="Phosphonoacetald_hydro"/>
</dbReference>
<dbReference type="EMBL" id="RKHR01000003">
    <property type="protein sequence ID" value="ROS05429.1"/>
    <property type="molecule type" value="Genomic_DNA"/>
</dbReference>
<evidence type="ECO:0000256" key="6">
    <source>
        <dbReference type="ARBA" id="ARBA00052005"/>
    </source>
</evidence>
<proteinExistence type="inferred from homology"/>
<dbReference type="InterPro" id="IPR023214">
    <property type="entry name" value="HAD_sf"/>
</dbReference>
<keyword evidence="11" id="KW-1185">Reference proteome</keyword>
<dbReference type="Gene3D" id="1.10.150.240">
    <property type="entry name" value="Putative phosphatase, domain 2"/>
    <property type="match status" value="1"/>
</dbReference>
<dbReference type="Proteomes" id="UP000275394">
    <property type="component" value="Unassembled WGS sequence"/>
</dbReference>
<name>A0A3N2E1A7_9GAMM</name>
<dbReference type="NCBIfam" id="TIGR01509">
    <property type="entry name" value="HAD-SF-IA-v3"/>
    <property type="match status" value="1"/>
</dbReference>
<feature type="binding site" evidence="9">
    <location>
        <position position="14"/>
    </location>
    <ligand>
        <name>Mg(2+)</name>
        <dbReference type="ChEBI" id="CHEBI:18420"/>
    </ligand>
</feature>
<dbReference type="GO" id="GO:0008967">
    <property type="term" value="F:phosphoglycolate phosphatase activity"/>
    <property type="evidence" value="ECO:0007669"/>
    <property type="project" value="TreeGrafter"/>
</dbReference>
<evidence type="ECO:0000313" key="10">
    <source>
        <dbReference type="EMBL" id="ROS05429.1"/>
    </source>
</evidence>
<dbReference type="SFLD" id="SFLDG01129">
    <property type="entry name" value="C1.5:_HAD__Beta-PGM__Phosphata"/>
    <property type="match status" value="1"/>
</dbReference>
<evidence type="ECO:0000256" key="5">
    <source>
        <dbReference type="ARBA" id="ARBA00023270"/>
    </source>
</evidence>
<keyword evidence="5 9" id="KW-0704">Schiff base</keyword>
<evidence type="ECO:0000256" key="1">
    <source>
        <dbReference type="ARBA" id="ARBA00011738"/>
    </source>
</evidence>
<feature type="binding site" evidence="9">
    <location>
        <position position="188"/>
    </location>
    <ligand>
        <name>Mg(2+)</name>
        <dbReference type="ChEBI" id="CHEBI:18420"/>
    </ligand>
</feature>
<evidence type="ECO:0000256" key="8">
    <source>
        <dbReference type="ARBA" id="ARBA00066472"/>
    </source>
</evidence>
<dbReference type="GO" id="GO:0005829">
    <property type="term" value="C:cytosol"/>
    <property type="evidence" value="ECO:0007669"/>
    <property type="project" value="TreeGrafter"/>
</dbReference>
<dbReference type="SFLD" id="SFLDG01135">
    <property type="entry name" value="C1.5.6:_HAD__Beta-PGM__Phospha"/>
    <property type="match status" value="1"/>
</dbReference>
<dbReference type="Pfam" id="PF00702">
    <property type="entry name" value="Hydrolase"/>
    <property type="match status" value="1"/>
</dbReference>
<evidence type="ECO:0000256" key="4">
    <source>
        <dbReference type="ARBA" id="ARBA00022842"/>
    </source>
</evidence>
<comment type="catalytic activity">
    <reaction evidence="6 9">
        <text>phosphonoacetaldehyde + H2O = acetaldehyde + phosphate + H(+)</text>
        <dbReference type="Rhea" id="RHEA:18905"/>
        <dbReference type="ChEBI" id="CHEBI:15343"/>
        <dbReference type="ChEBI" id="CHEBI:15377"/>
        <dbReference type="ChEBI" id="CHEBI:15378"/>
        <dbReference type="ChEBI" id="CHEBI:43474"/>
        <dbReference type="ChEBI" id="CHEBI:58383"/>
        <dbReference type="EC" id="3.11.1.1"/>
    </reaction>
</comment>
<evidence type="ECO:0000256" key="7">
    <source>
        <dbReference type="ARBA" id="ARBA00056573"/>
    </source>
</evidence>
<comment type="similarity">
    <text evidence="9">Belongs to the HAD-like hydrolase superfamily. PhnX family.</text>
</comment>
<dbReference type="GO" id="GO:0006281">
    <property type="term" value="P:DNA repair"/>
    <property type="evidence" value="ECO:0007669"/>
    <property type="project" value="TreeGrafter"/>
</dbReference>
<keyword evidence="4 9" id="KW-0460">Magnesium</keyword>